<comment type="similarity">
    <text evidence="1">Belongs to the TRAFAC class myosin-kinesin ATPase superfamily. Kinesin family.</text>
</comment>
<protein>
    <submittedName>
        <fullName evidence="3">KIN8A protein</fullName>
    </submittedName>
</protein>
<dbReference type="SUPFAM" id="SSF52540">
    <property type="entry name" value="P-loop containing nucleoside triphosphate hydrolases"/>
    <property type="match status" value="1"/>
</dbReference>
<dbReference type="GO" id="GO:0008017">
    <property type="term" value="F:microtubule binding"/>
    <property type="evidence" value="ECO:0007669"/>
    <property type="project" value="InterPro"/>
</dbReference>
<dbReference type="InterPro" id="IPR036961">
    <property type="entry name" value="Kinesin_motor_dom_sf"/>
</dbReference>
<feature type="domain" description="Kinesin motor" evidence="2">
    <location>
        <begin position="1"/>
        <end position="247"/>
    </location>
</feature>
<name>A0A812TCD2_SYMPI</name>
<dbReference type="GO" id="GO:0005871">
    <property type="term" value="C:kinesin complex"/>
    <property type="evidence" value="ECO:0007669"/>
    <property type="project" value="TreeGrafter"/>
</dbReference>
<feature type="non-terminal residue" evidence="3">
    <location>
        <position position="1"/>
    </location>
</feature>
<dbReference type="InterPro" id="IPR027417">
    <property type="entry name" value="P-loop_NTPase"/>
</dbReference>
<dbReference type="GO" id="GO:0003777">
    <property type="term" value="F:microtubule motor activity"/>
    <property type="evidence" value="ECO:0007669"/>
    <property type="project" value="InterPro"/>
</dbReference>
<dbReference type="SMART" id="SM00129">
    <property type="entry name" value="KISc"/>
    <property type="match status" value="1"/>
</dbReference>
<dbReference type="Gene3D" id="3.40.850.10">
    <property type="entry name" value="Kinesin motor domain"/>
    <property type="match status" value="1"/>
</dbReference>
<dbReference type="AlphaFoldDB" id="A0A812TCD2"/>
<reference evidence="3" key="1">
    <citation type="submission" date="2021-02" db="EMBL/GenBank/DDBJ databases">
        <authorList>
            <person name="Dougan E. K."/>
            <person name="Rhodes N."/>
            <person name="Thang M."/>
            <person name="Chan C."/>
        </authorList>
    </citation>
    <scope>NUCLEOTIDE SEQUENCE</scope>
</reference>
<dbReference type="Pfam" id="PF00225">
    <property type="entry name" value="Kinesin"/>
    <property type="match status" value="1"/>
</dbReference>
<dbReference type="Proteomes" id="UP000649617">
    <property type="component" value="Unassembled WGS sequence"/>
</dbReference>
<dbReference type="OrthoDB" id="3176171at2759"/>
<feature type="non-terminal residue" evidence="3">
    <location>
        <position position="331"/>
    </location>
</feature>
<dbReference type="InterPro" id="IPR027640">
    <property type="entry name" value="Kinesin-like_fam"/>
</dbReference>
<proteinExistence type="inferred from homology"/>
<dbReference type="PANTHER" id="PTHR24115">
    <property type="entry name" value="KINESIN-RELATED"/>
    <property type="match status" value="1"/>
</dbReference>
<keyword evidence="1" id="KW-0505">Motor protein</keyword>
<dbReference type="GO" id="GO:0005874">
    <property type="term" value="C:microtubule"/>
    <property type="evidence" value="ECO:0007669"/>
    <property type="project" value="TreeGrafter"/>
</dbReference>
<keyword evidence="4" id="KW-1185">Reference proteome</keyword>
<keyword evidence="1" id="KW-0067">ATP-binding</keyword>
<evidence type="ECO:0000256" key="1">
    <source>
        <dbReference type="PROSITE-ProRule" id="PRU00283"/>
    </source>
</evidence>
<sequence length="331" mass="36439">EKVVSLLVPESTEKYQSAAISYGATGTGKTFWQQRLQKAVGAELLKSLPENGDPDGPGVLQVSMVEVLESCSDLLAPPSSNPAVILQEGSGSLYDCLPFYKVRTVLELEAQLSQANQARHTDTTEKSPLSSRTHLVCIMRTDHLQVTLVDLAGSERASDRREHTGKQLAEAKAINWSLACLHECVRHVADGSSHVPLRRTPLTRLLECVLTKSLSQQIVWIAHVHPCSRQLGHSLHTFSHAGEIVKAGLAQQRRNMPWQKVQPKMWTKEQLSTWVAESFPAMPPDTFSWADGATFGREWEMDLVKRAELAGASKEDATAAYEAFHARAQAG</sequence>
<feature type="binding site" evidence="1">
    <location>
        <begin position="23"/>
        <end position="30"/>
    </location>
    <ligand>
        <name>ATP</name>
        <dbReference type="ChEBI" id="CHEBI:30616"/>
    </ligand>
</feature>
<accession>A0A812TCD2</accession>
<evidence type="ECO:0000313" key="3">
    <source>
        <dbReference type="EMBL" id="CAE7520622.1"/>
    </source>
</evidence>
<dbReference type="GO" id="GO:0007018">
    <property type="term" value="P:microtubule-based movement"/>
    <property type="evidence" value="ECO:0007669"/>
    <property type="project" value="InterPro"/>
</dbReference>
<evidence type="ECO:0000259" key="2">
    <source>
        <dbReference type="PROSITE" id="PS50067"/>
    </source>
</evidence>
<dbReference type="GO" id="GO:0005524">
    <property type="term" value="F:ATP binding"/>
    <property type="evidence" value="ECO:0007669"/>
    <property type="project" value="UniProtKB-UniRule"/>
</dbReference>
<comment type="caution">
    <text evidence="3">The sequence shown here is derived from an EMBL/GenBank/DDBJ whole genome shotgun (WGS) entry which is preliminary data.</text>
</comment>
<keyword evidence="1" id="KW-0547">Nucleotide-binding</keyword>
<dbReference type="InterPro" id="IPR001752">
    <property type="entry name" value="Kinesin_motor_dom"/>
</dbReference>
<evidence type="ECO:0000313" key="4">
    <source>
        <dbReference type="Proteomes" id="UP000649617"/>
    </source>
</evidence>
<dbReference type="PROSITE" id="PS50067">
    <property type="entry name" value="KINESIN_MOTOR_2"/>
    <property type="match status" value="1"/>
</dbReference>
<gene>
    <name evidence="3" type="primary">KIN8A</name>
    <name evidence="3" type="ORF">SPIL2461_LOCUS13621</name>
</gene>
<dbReference type="GO" id="GO:0016887">
    <property type="term" value="F:ATP hydrolysis activity"/>
    <property type="evidence" value="ECO:0007669"/>
    <property type="project" value="TreeGrafter"/>
</dbReference>
<dbReference type="EMBL" id="CAJNIZ010030003">
    <property type="protein sequence ID" value="CAE7520622.1"/>
    <property type="molecule type" value="Genomic_DNA"/>
</dbReference>
<organism evidence="3 4">
    <name type="scientific">Symbiodinium pilosum</name>
    <name type="common">Dinoflagellate</name>
    <dbReference type="NCBI Taxonomy" id="2952"/>
    <lineage>
        <taxon>Eukaryota</taxon>
        <taxon>Sar</taxon>
        <taxon>Alveolata</taxon>
        <taxon>Dinophyceae</taxon>
        <taxon>Suessiales</taxon>
        <taxon>Symbiodiniaceae</taxon>
        <taxon>Symbiodinium</taxon>
    </lineage>
</organism>
<dbReference type="PRINTS" id="PR00380">
    <property type="entry name" value="KINESINHEAVY"/>
</dbReference>